<protein>
    <recommendedName>
        <fullName evidence="1">DUF6891 domain-containing protein</fullName>
    </recommendedName>
</protein>
<gene>
    <name evidence="2" type="ORF">EII34_05580</name>
</gene>
<dbReference type="EMBL" id="RQZG01000005">
    <property type="protein sequence ID" value="RRD05682.1"/>
    <property type="molecule type" value="Genomic_DNA"/>
</dbReference>
<comment type="caution">
    <text evidence="2">The sequence shown here is derived from an EMBL/GenBank/DDBJ whole genome shotgun (WGS) entry which is preliminary data.</text>
</comment>
<evidence type="ECO:0000313" key="2">
    <source>
        <dbReference type="EMBL" id="RRD05682.1"/>
    </source>
</evidence>
<name>A0A3P1T8B4_9ACTN</name>
<dbReference type="Proteomes" id="UP000280819">
    <property type="component" value="Unassembled WGS sequence"/>
</dbReference>
<accession>A0A3P1T8B4</accession>
<dbReference type="Pfam" id="PF21831">
    <property type="entry name" value="DUF6891"/>
    <property type="match status" value="1"/>
</dbReference>
<evidence type="ECO:0000259" key="1">
    <source>
        <dbReference type="Pfam" id="PF21831"/>
    </source>
</evidence>
<dbReference type="OrthoDB" id="4143037at2"/>
<organism evidence="2 3">
    <name type="scientific">Arachnia propionica</name>
    <dbReference type="NCBI Taxonomy" id="1750"/>
    <lineage>
        <taxon>Bacteria</taxon>
        <taxon>Bacillati</taxon>
        <taxon>Actinomycetota</taxon>
        <taxon>Actinomycetes</taxon>
        <taxon>Propionibacteriales</taxon>
        <taxon>Propionibacteriaceae</taxon>
        <taxon>Arachnia</taxon>
    </lineage>
</organism>
<dbReference type="AlphaFoldDB" id="A0A3P1T8B4"/>
<proteinExistence type="predicted"/>
<feature type="domain" description="DUF6891" evidence="1">
    <location>
        <begin position="53"/>
        <end position="146"/>
    </location>
</feature>
<evidence type="ECO:0000313" key="3">
    <source>
        <dbReference type="Proteomes" id="UP000280819"/>
    </source>
</evidence>
<dbReference type="InterPro" id="IPR054186">
    <property type="entry name" value="DUF6891"/>
</dbReference>
<sequence length="218" mass="23322">MSQVTPLPSGLTLPPAWRGRLDTTGVEEALDQIRLAWGWIVSGQTEVDVLTRCLRMGSWASRFGTHADRDLVAHLLTFRCHQLATASADLDRPRLDEAFAELRRRGVVALVDFFCCGYCLGSVTGYEHPALDQVASPPQGFLFLQESRPSAPPGRQAVLVNCGVLGGGCDQPPGGSGTDPAAGSLIDEVVAPTLVAHGFTLSPRGRHQVIRDAAWGPD</sequence>
<reference evidence="2 3" key="1">
    <citation type="submission" date="2018-11" db="EMBL/GenBank/DDBJ databases">
        <title>Genomes From Bacteria Associated with the Canine Oral Cavity: a Test Case for Automated Genome-Based Taxonomic Assignment.</title>
        <authorList>
            <person name="Coil D.A."/>
            <person name="Jospin G."/>
            <person name="Darling A.E."/>
            <person name="Wallis C."/>
            <person name="Davis I.J."/>
            <person name="Harris S."/>
            <person name="Eisen J.A."/>
            <person name="Holcombe L.J."/>
            <person name="O'Flynn C."/>
        </authorList>
    </citation>
    <scope>NUCLEOTIDE SEQUENCE [LARGE SCALE GENOMIC DNA]</scope>
    <source>
        <strain evidence="2 3">OH887_COT-365</strain>
    </source>
</reference>
<dbReference type="RefSeq" id="WP_124843778.1">
    <property type="nucleotide sequence ID" value="NZ_RQZG01000005.1"/>
</dbReference>